<reference evidence="1 2" key="1">
    <citation type="journal article" date="2013" name="Genome Announc.">
        <title>Genome Sequence of the Polycyclic Aromatic Hydrocarbon-Degrading Bacterium Strain Marinobacter nanhaiticus D15-8WT.</title>
        <authorList>
            <person name="Cui Z."/>
            <person name="Gao W."/>
            <person name="Li Q."/>
            <person name="Xu G."/>
            <person name="Zheng L."/>
        </authorList>
    </citation>
    <scope>NUCLEOTIDE SEQUENCE [LARGE SCALE GENOMIC DNA]</scope>
    <source>
        <strain evidence="1 2">D15-8W</strain>
    </source>
</reference>
<protein>
    <submittedName>
        <fullName evidence="1">Uncharacterized protein</fullName>
    </submittedName>
</protein>
<dbReference type="RefSeq" id="WP_004578657.1">
    <property type="nucleotide sequence ID" value="NZ_AP028878.1"/>
</dbReference>
<keyword evidence="2" id="KW-1185">Reference proteome</keyword>
<dbReference type="AlphaFoldDB" id="N6X1A7"/>
<dbReference type="PATRIC" id="fig|626887.3.peg.3"/>
<dbReference type="Proteomes" id="UP000013165">
    <property type="component" value="Unassembled WGS sequence"/>
</dbReference>
<organism evidence="1 2">
    <name type="scientific">Marinobacter nanhaiticus D15-8W</name>
    <dbReference type="NCBI Taxonomy" id="626887"/>
    <lineage>
        <taxon>Bacteria</taxon>
        <taxon>Pseudomonadati</taxon>
        <taxon>Pseudomonadota</taxon>
        <taxon>Gammaproteobacteria</taxon>
        <taxon>Pseudomonadales</taxon>
        <taxon>Marinobacteraceae</taxon>
        <taxon>Marinobacter</taxon>
    </lineage>
</organism>
<gene>
    <name evidence="1" type="ORF">J057_00025</name>
</gene>
<evidence type="ECO:0000313" key="2">
    <source>
        <dbReference type="Proteomes" id="UP000013165"/>
    </source>
</evidence>
<sequence length="126" mass="14479">MPIISMFPPAETPNHAISLAKLEAEILFVEDELRSLQRQYYIHWNAMNAQRCAEEYKYAPMDLSSMSHEFLVTTAATCEPLNLHQTVFDVLLHLPPHYQEVIRTAYGIDVYPGNTCHQSDTLQEEV</sequence>
<dbReference type="HOGENOM" id="CLU_1978870_0_0_6"/>
<proteinExistence type="predicted"/>
<evidence type="ECO:0000313" key="1">
    <source>
        <dbReference type="EMBL" id="ENO17192.1"/>
    </source>
</evidence>
<dbReference type="EMBL" id="APLQ01000003">
    <property type="protein sequence ID" value="ENO17192.1"/>
    <property type="molecule type" value="Genomic_DNA"/>
</dbReference>
<name>N6X1A7_9GAMM</name>
<comment type="caution">
    <text evidence="1">The sequence shown here is derived from an EMBL/GenBank/DDBJ whole genome shotgun (WGS) entry which is preliminary data.</text>
</comment>
<accession>N6X1A7</accession>